<dbReference type="Gene3D" id="3.40.50.150">
    <property type="entry name" value="Vaccinia Virus protein VP39"/>
    <property type="match status" value="1"/>
</dbReference>
<keyword evidence="1 4" id="KW-0489">Methyltransferase</keyword>
<dbReference type="CDD" id="cd02440">
    <property type="entry name" value="AdoMet_MTases"/>
    <property type="match status" value="1"/>
</dbReference>
<reference evidence="4 5" key="1">
    <citation type="submission" date="2019-01" db="EMBL/GenBank/DDBJ databases">
        <authorList>
            <person name="Li J."/>
        </authorList>
    </citation>
    <scope>NUCLEOTIDE SEQUENCE [LARGE SCALE GENOMIC DNA]</scope>
    <source>
        <strain evidence="4 5">CGMCC 4.7180</strain>
    </source>
</reference>
<evidence type="ECO:0000313" key="4">
    <source>
        <dbReference type="EMBL" id="RXZ51652.1"/>
    </source>
</evidence>
<dbReference type="GO" id="GO:0008757">
    <property type="term" value="F:S-adenosylmethionine-dependent methyltransferase activity"/>
    <property type="evidence" value="ECO:0007669"/>
    <property type="project" value="TreeGrafter"/>
</dbReference>
<organism evidence="4 5">
    <name type="scientific">Agromyces binzhouensis</name>
    <dbReference type="NCBI Taxonomy" id="1817495"/>
    <lineage>
        <taxon>Bacteria</taxon>
        <taxon>Bacillati</taxon>
        <taxon>Actinomycetota</taxon>
        <taxon>Actinomycetes</taxon>
        <taxon>Micrococcales</taxon>
        <taxon>Microbacteriaceae</taxon>
        <taxon>Agromyces</taxon>
    </lineage>
</organism>
<name>A0A4Q2JTU4_9MICO</name>
<dbReference type="InterPro" id="IPR002935">
    <property type="entry name" value="SAM_O-MeTrfase"/>
</dbReference>
<dbReference type="SUPFAM" id="SSF53335">
    <property type="entry name" value="S-adenosyl-L-methionine-dependent methyltransferases"/>
    <property type="match status" value="1"/>
</dbReference>
<protein>
    <submittedName>
        <fullName evidence="4">O-methyltransferase</fullName>
    </submittedName>
</protein>
<keyword evidence="3" id="KW-0949">S-adenosyl-L-methionine</keyword>
<sequence>MTEPTLENWRRVDDYLAATLLDDDPDLVAARRDSLAAGLPAIEVTPLAGAFLTLLARMTGARRALEIGTLGGYSTIHLARGIRPDGRVVTLELEQRHAAVARANLERAGVSDRVEIVVGRAADSLPLLGERLAGLGEEPFDLVFIDADKESNVLYLDWAIRLGHPGTVIVVDNIGRGGEVADGASVDPMVVGTRRGLELLGGDPRVDATALQTVGAKGWDGLAIGLVR</sequence>
<dbReference type="Pfam" id="PF01596">
    <property type="entry name" value="Methyltransf_3"/>
    <property type="match status" value="1"/>
</dbReference>
<dbReference type="EMBL" id="SDPL01000010">
    <property type="protein sequence ID" value="RXZ51652.1"/>
    <property type="molecule type" value="Genomic_DNA"/>
</dbReference>
<proteinExistence type="predicted"/>
<dbReference type="OrthoDB" id="9799672at2"/>
<dbReference type="InterPro" id="IPR029063">
    <property type="entry name" value="SAM-dependent_MTases_sf"/>
</dbReference>
<dbReference type="InterPro" id="IPR050362">
    <property type="entry name" value="Cation-dep_OMT"/>
</dbReference>
<comment type="caution">
    <text evidence="4">The sequence shown here is derived from an EMBL/GenBank/DDBJ whole genome shotgun (WGS) entry which is preliminary data.</text>
</comment>
<gene>
    <name evidence="4" type="ORF">ESO86_01560</name>
</gene>
<dbReference type="AlphaFoldDB" id="A0A4Q2JTU4"/>
<evidence type="ECO:0000256" key="3">
    <source>
        <dbReference type="ARBA" id="ARBA00022691"/>
    </source>
</evidence>
<keyword evidence="5" id="KW-1185">Reference proteome</keyword>
<dbReference type="GO" id="GO:0032259">
    <property type="term" value="P:methylation"/>
    <property type="evidence" value="ECO:0007669"/>
    <property type="project" value="UniProtKB-KW"/>
</dbReference>
<evidence type="ECO:0000256" key="1">
    <source>
        <dbReference type="ARBA" id="ARBA00022603"/>
    </source>
</evidence>
<dbReference type="PANTHER" id="PTHR10509">
    <property type="entry name" value="O-METHYLTRANSFERASE-RELATED"/>
    <property type="match status" value="1"/>
</dbReference>
<keyword evidence="2 4" id="KW-0808">Transferase</keyword>
<accession>A0A4Q2JTU4</accession>
<evidence type="ECO:0000313" key="5">
    <source>
        <dbReference type="Proteomes" id="UP000292881"/>
    </source>
</evidence>
<dbReference type="RefSeq" id="WP_129233141.1">
    <property type="nucleotide sequence ID" value="NZ_SDPL01000010.1"/>
</dbReference>
<dbReference type="PROSITE" id="PS51682">
    <property type="entry name" value="SAM_OMT_I"/>
    <property type="match status" value="1"/>
</dbReference>
<dbReference type="GO" id="GO:0008171">
    <property type="term" value="F:O-methyltransferase activity"/>
    <property type="evidence" value="ECO:0007669"/>
    <property type="project" value="InterPro"/>
</dbReference>
<evidence type="ECO:0000256" key="2">
    <source>
        <dbReference type="ARBA" id="ARBA00022679"/>
    </source>
</evidence>
<dbReference type="Proteomes" id="UP000292881">
    <property type="component" value="Unassembled WGS sequence"/>
</dbReference>
<dbReference type="PANTHER" id="PTHR10509:SF14">
    <property type="entry name" value="CAFFEOYL-COA O-METHYLTRANSFERASE 3-RELATED"/>
    <property type="match status" value="1"/>
</dbReference>